<evidence type="ECO:0000256" key="3">
    <source>
        <dbReference type="ARBA" id="ARBA00022692"/>
    </source>
</evidence>
<feature type="transmembrane region" description="Helical" evidence="6">
    <location>
        <begin position="183"/>
        <end position="208"/>
    </location>
</feature>
<comment type="subcellular location">
    <subcellularLocation>
        <location evidence="1">Membrane</location>
        <topology evidence="1">Multi-pass membrane protein</topology>
    </subcellularLocation>
</comment>
<dbReference type="PANTHER" id="PTHR31748:SF1">
    <property type="entry name" value="SERPENTINE RECEPTOR, CLASS V"/>
    <property type="match status" value="1"/>
</dbReference>
<gene>
    <name evidence="7" type="ORF">QR680_007214</name>
</gene>
<comment type="similarity">
    <text evidence="2 6">Belongs to the nematode receptor-like protein srg family.</text>
</comment>
<evidence type="ECO:0000256" key="1">
    <source>
        <dbReference type="ARBA" id="ARBA00004141"/>
    </source>
</evidence>
<protein>
    <recommendedName>
        <fullName evidence="6">Serpentine receptor class gamma</fullName>
    </recommendedName>
</protein>
<feature type="transmembrane region" description="Helical" evidence="6">
    <location>
        <begin position="132"/>
        <end position="150"/>
    </location>
</feature>
<evidence type="ECO:0000256" key="4">
    <source>
        <dbReference type="ARBA" id="ARBA00022989"/>
    </source>
</evidence>
<sequence>MFALDYFLGVYSPILLAIVMLSTTIYVLSLLTIARYHVLRHKPFFMLIMALGCMDLGSMWFSFLFQRLLSNRVIASFYLSFGNHGVLPFMCTNAVMLFHSAQKFLLVAIALNRFSSMLPGPHGIQMWTRTLCRFYIFVIIGTHVVMGVAFETVGRSFFDLADDKSNILQCRRENYGLQNSATLYSTFLSIAAAAVSCALYIASAFRFIRNRNIVKSIARRDQAIRKTEQELTICAFVQSLFLILHGASSVVAFAVPIPTFIYINDCTQDLLSLTNAYVLPLFSPQLSNRIRYIINESRKIIMKERSENEGHSVAYTSASSLR</sequence>
<keyword evidence="8" id="KW-1185">Reference proteome</keyword>
<proteinExistence type="inferred from homology"/>
<dbReference type="EMBL" id="JAUCMV010000003">
    <property type="protein sequence ID" value="KAK0414225.1"/>
    <property type="molecule type" value="Genomic_DNA"/>
</dbReference>
<evidence type="ECO:0000313" key="8">
    <source>
        <dbReference type="Proteomes" id="UP001175271"/>
    </source>
</evidence>
<feature type="transmembrane region" description="Helical" evidence="6">
    <location>
        <begin position="6"/>
        <end position="32"/>
    </location>
</feature>
<dbReference type="Proteomes" id="UP001175271">
    <property type="component" value="Unassembled WGS sequence"/>
</dbReference>
<dbReference type="GO" id="GO:0016020">
    <property type="term" value="C:membrane"/>
    <property type="evidence" value="ECO:0007669"/>
    <property type="project" value="UniProtKB-SubCell"/>
</dbReference>
<keyword evidence="5 6" id="KW-0472">Membrane</keyword>
<evidence type="ECO:0000256" key="2">
    <source>
        <dbReference type="ARBA" id="ARBA00005692"/>
    </source>
</evidence>
<dbReference type="SUPFAM" id="SSF81321">
    <property type="entry name" value="Family A G protein-coupled receptor-like"/>
    <property type="match status" value="1"/>
</dbReference>
<comment type="caution">
    <text evidence="6">Lacks conserved residue(s) required for the propagation of feature annotation.</text>
</comment>
<evidence type="ECO:0000256" key="6">
    <source>
        <dbReference type="RuleBase" id="RU280813"/>
    </source>
</evidence>
<comment type="caution">
    <text evidence="7">The sequence shown here is derived from an EMBL/GenBank/DDBJ whole genome shotgun (WGS) entry which is preliminary data.</text>
</comment>
<dbReference type="GO" id="GO:0007606">
    <property type="term" value="P:sensory perception of chemical stimulus"/>
    <property type="evidence" value="ECO:0007669"/>
    <property type="project" value="UniProtKB-UniRule"/>
</dbReference>
<dbReference type="Gene3D" id="1.20.1070.10">
    <property type="entry name" value="Rhodopsin 7-helix transmembrane proteins"/>
    <property type="match status" value="1"/>
</dbReference>
<feature type="transmembrane region" description="Helical" evidence="6">
    <location>
        <begin position="44"/>
        <end position="65"/>
    </location>
</feature>
<dbReference type="InterPro" id="IPR000609">
    <property type="entry name" value="7TM_GPCR_serpentine_rcpt_Srg"/>
</dbReference>
<dbReference type="PANTHER" id="PTHR31748">
    <property type="entry name" value="SERPENTINE RECEPTOR, CLASS V"/>
    <property type="match status" value="1"/>
</dbReference>
<evidence type="ECO:0000256" key="5">
    <source>
        <dbReference type="ARBA" id="ARBA00023136"/>
    </source>
</evidence>
<reference evidence="7" key="1">
    <citation type="submission" date="2023-06" db="EMBL/GenBank/DDBJ databases">
        <title>Genomic analysis of the entomopathogenic nematode Steinernema hermaphroditum.</title>
        <authorList>
            <person name="Schwarz E.M."/>
            <person name="Heppert J.K."/>
            <person name="Baniya A."/>
            <person name="Schwartz H.T."/>
            <person name="Tan C.-H."/>
            <person name="Antoshechkin I."/>
            <person name="Sternberg P.W."/>
            <person name="Goodrich-Blair H."/>
            <person name="Dillman A.R."/>
        </authorList>
    </citation>
    <scope>NUCLEOTIDE SEQUENCE</scope>
    <source>
        <strain evidence="7">PS9179</strain>
        <tissue evidence="7">Whole animal</tissue>
    </source>
</reference>
<evidence type="ECO:0000313" key="7">
    <source>
        <dbReference type="EMBL" id="KAK0414225.1"/>
    </source>
</evidence>
<keyword evidence="3 6" id="KW-0812">Transmembrane</keyword>
<feature type="transmembrane region" description="Helical" evidence="6">
    <location>
        <begin position="229"/>
        <end position="255"/>
    </location>
</feature>
<keyword evidence="4 6" id="KW-1133">Transmembrane helix</keyword>
<organism evidence="7 8">
    <name type="scientific">Steinernema hermaphroditum</name>
    <dbReference type="NCBI Taxonomy" id="289476"/>
    <lineage>
        <taxon>Eukaryota</taxon>
        <taxon>Metazoa</taxon>
        <taxon>Ecdysozoa</taxon>
        <taxon>Nematoda</taxon>
        <taxon>Chromadorea</taxon>
        <taxon>Rhabditida</taxon>
        <taxon>Tylenchina</taxon>
        <taxon>Panagrolaimomorpha</taxon>
        <taxon>Strongyloidoidea</taxon>
        <taxon>Steinernematidae</taxon>
        <taxon>Steinernema</taxon>
    </lineage>
</organism>
<feature type="transmembrane region" description="Helical" evidence="6">
    <location>
        <begin position="85"/>
        <end position="111"/>
    </location>
</feature>
<dbReference type="GO" id="GO:0004888">
    <property type="term" value="F:transmembrane signaling receptor activity"/>
    <property type="evidence" value="ECO:0007669"/>
    <property type="project" value="InterPro"/>
</dbReference>
<accession>A0AA39HZ98</accession>
<name>A0AA39HZ98_9BILA</name>
<dbReference type="Pfam" id="PF02118">
    <property type="entry name" value="Srg"/>
    <property type="match status" value="1"/>
</dbReference>
<dbReference type="AlphaFoldDB" id="A0AA39HZ98"/>